<keyword evidence="2" id="KW-0862">Zinc</keyword>
<evidence type="ECO:0008006" key="10">
    <source>
        <dbReference type="Google" id="ProtNLM"/>
    </source>
</evidence>
<feature type="region of interest" description="Disordered" evidence="7">
    <location>
        <begin position="119"/>
        <end position="140"/>
    </location>
</feature>
<dbReference type="PANTHER" id="PTHR31845:SF18">
    <property type="entry name" value="ZN(II)2CYS6 TRANSCRIPTION FACTOR (EUROFUNG)"/>
    <property type="match status" value="1"/>
</dbReference>
<dbReference type="SUPFAM" id="SSF57701">
    <property type="entry name" value="Zn2/Cys6 DNA-binding domain"/>
    <property type="match status" value="1"/>
</dbReference>
<dbReference type="InterPro" id="IPR001138">
    <property type="entry name" value="Zn2Cys6_DnaBD"/>
</dbReference>
<keyword evidence="6" id="KW-0539">Nucleus</keyword>
<protein>
    <recommendedName>
        <fullName evidence="10">Zn(2)-C6 fungal-type domain-containing protein</fullName>
    </recommendedName>
</protein>
<dbReference type="STRING" id="1036612.A0A1L9TTP4"/>
<evidence type="ECO:0000256" key="5">
    <source>
        <dbReference type="ARBA" id="ARBA00023163"/>
    </source>
</evidence>
<keyword evidence="5" id="KW-0804">Transcription</keyword>
<evidence type="ECO:0000256" key="3">
    <source>
        <dbReference type="ARBA" id="ARBA00023015"/>
    </source>
</evidence>
<dbReference type="GO" id="GO:0000976">
    <property type="term" value="F:transcription cis-regulatory region binding"/>
    <property type="evidence" value="ECO:0007669"/>
    <property type="project" value="TreeGrafter"/>
</dbReference>
<keyword evidence="4" id="KW-0238">DNA-binding</keyword>
<dbReference type="VEuPathDB" id="FungiDB:ASPSYDRAFT_667499"/>
<evidence type="ECO:0000256" key="6">
    <source>
        <dbReference type="ARBA" id="ARBA00023242"/>
    </source>
</evidence>
<gene>
    <name evidence="8" type="ORF">ASPSYDRAFT_667499</name>
</gene>
<dbReference type="InterPro" id="IPR051089">
    <property type="entry name" value="prtT"/>
</dbReference>
<evidence type="ECO:0000256" key="4">
    <source>
        <dbReference type="ARBA" id="ARBA00023125"/>
    </source>
</evidence>
<dbReference type="GeneID" id="63766442"/>
<proteinExistence type="predicted"/>
<accession>A0A1L9TTP4</accession>
<dbReference type="EMBL" id="KV878583">
    <property type="protein sequence ID" value="OJJ62781.1"/>
    <property type="molecule type" value="Genomic_DNA"/>
</dbReference>
<comment type="subcellular location">
    <subcellularLocation>
        <location evidence="1">Nucleus</location>
    </subcellularLocation>
</comment>
<evidence type="ECO:0000313" key="8">
    <source>
        <dbReference type="EMBL" id="OJJ62781.1"/>
    </source>
</evidence>
<reference evidence="9" key="1">
    <citation type="journal article" date="2017" name="Genome Biol.">
        <title>Comparative genomics reveals high biological diversity and specific adaptations in the industrially and medically important fungal genus Aspergillus.</title>
        <authorList>
            <person name="de Vries R.P."/>
            <person name="Riley R."/>
            <person name="Wiebenga A."/>
            <person name="Aguilar-Osorio G."/>
            <person name="Amillis S."/>
            <person name="Uchima C.A."/>
            <person name="Anderluh G."/>
            <person name="Asadollahi M."/>
            <person name="Askin M."/>
            <person name="Barry K."/>
            <person name="Battaglia E."/>
            <person name="Bayram O."/>
            <person name="Benocci T."/>
            <person name="Braus-Stromeyer S.A."/>
            <person name="Caldana C."/>
            <person name="Canovas D."/>
            <person name="Cerqueira G.C."/>
            <person name="Chen F."/>
            <person name="Chen W."/>
            <person name="Choi C."/>
            <person name="Clum A."/>
            <person name="Dos Santos R.A."/>
            <person name="Damasio A.R."/>
            <person name="Diallinas G."/>
            <person name="Emri T."/>
            <person name="Fekete E."/>
            <person name="Flipphi M."/>
            <person name="Freyberg S."/>
            <person name="Gallo A."/>
            <person name="Gournas C."/>
            <person name="Habgood R."/>
            <person name="Hainaut M."/>
            <person name="Harispe M.L."/>
            <person name="Henrissat B."/>
            <person name="Hilden K.S."/>
            <person name="Hope R."/>
            <person name="Hossain A."/>
            <person name="Karabika E."/>
            <person name="Karaffa L."/>
            <person name="Karanyi Z."/>
            <person name="Krasevec N."/>
            <person name="Kuo A."/>
            <person name="Kusch H."/>
            <person name="LaButti K."/>
            <person name="Lagendijk E.L."/>
            <person name="Lapidus A."/>
            <person name="Levasseur A."/>
            <person name="Lindquist E."/>
            <person name="Lipzen A."/>
            <person name="Logrieco A.F."/>
            <person name="MacCabe A."/>
            <person name="Maekelae M.R."/>
            <person name="Malavazi I."/>
            <person name="Melin P."/>
            <person name="Meyer V."/>
            <person name="Mielnichuk N."/>
            <person name="Miskei M."/>
            <person name="Molnar A.P."/>
            <person name="Mule G."/>
            <person name="Ngan C.Y."/>
            <person name="Orejas M."/>
            <person name="Orosz E."/>
            <person name="Ouedraogo J.P."/>
            <person name="Overkamp K.M."/>
            <person name="Park H.-S."/>
            <person name="Perrone G."/>
            <person name="Piumi F."/>
            <person name="Punt P.J."/>
            <person name="Ram A.F."/>
            <person name="Ramon A."/>
            <person name="Rauscher S."/>
            <person name="Record E."/>
            <person name="Riano-Pachon D.M."/>
            <person name="Robert V."/>
            <person name="Roehrig J."/>
            <person name="Ruller R."/>
            <person name="Salamov A."/>
            <person name="Salih N.S."/>
            <person name="Samson R.A."/>
            <person name="Sandor E."/>
            <person name="Sanguinetti M."/>
            <person name="Schuetze T."/>
            <person name="Sepcic K."/>
            <person name="Shelest E."/>
            <person name="Sherlock G."/>
            <person name="Sophianopoulou V."/>
            <person name="Squina F.M."/>
            <person name="Sun H."/>
            <person name="Susca A."/>
            <person name="Todd R.B."/>
            <person name="Tsang A."/>
            <person name="Unkles S.E."/>
            <person name="van de Wiele N."/>
            <person name="van Rossen-Uffink D."/>
            <person name="Oliveira J.V."/>
            <person name="Vesth T.C."/>
            <person name="Visser J."/>
            <person name="Yu J.-H."/>
            <person name="Zhou M."/>
            <person name="Andersen M.R."/>
            <person name="Archer D.B."/>
            <person name="Baker S.E."/>
            <person name="Benoit I."/>
            <person name="Brakhage A.A."/>
            <person name="Braus G.H."/>
            <person name="Fischer R."/>
            <person name="Frisvad J.C."/>
            <person name="Goldman G.H."/>
            <person name="Houbraken J."/>
            <person name="Oakley B."/>
            <person name="Pocsi I."/>
            <person name="Scazzocchio C."/>
            <person name="Seiboth B."/>
            <person name="vanKuyk P.A."/>
            <person name="Wortman J."/>
            <person name="Dyer P.S."/>
            <person name="Grigoriev I.V."/>
        </authorList>
    </citation>
    <scope>NUCLEOTIDE SEQUENCE [LARGE SCALE GENOMIC DNA]</scope>
    <source>
        <strain evidence="9">CBS 593.65</strain>
    </source>
</reference>
<dbReference type="AlphaFoldDB" id="A0A1L9TTP4"/>
<dbReference type="Gene3D" id="4.10.240.10">
    <property type="entry name" value="Zn(2)-C6 fungal-type DNA-binding domain"/>
    <property type="match status" value="1"/>
</dbReference>
<dbReference type="CDD" id="cd00067">
    <property type="entry name" value="GAL4"/>
    <property type="match status" value="1"/>
</dbReference>
<evidence type="ECO:0000256" key="2">
    <source>
        <dbReference type="ARBA" id="ARBA00022833"/>
    </source>
</evidence>
<dbReference type="OrthoDB" id="1600564at2759"/>
<evidence type="ECO:0000313" key="9">
    <source>
        <dbReference type="Proteomes" id="UP000184356"/>
    </source>
</evidence>
<keyword evidence="3" id="KW-0805">Transcription regulation</keyword>
<dbReference type="GO" id="GO:0008270">
    <property type="term" value="F:zinc ion binding"/>
    <property type="evidence" value="ECO:0007669"/>
    <property type="project" value="InterPro"/>
</dbReference>
<organism evidence="8 9">
    <name type="scientific">Aspergillus sydowii CBS 593.65</name>
    <dbReference type="NCBI Taxonomy" id="1036612"/>
    <lineage>
        <taxon>Eukaryota</taxon>
        <taxon>Fungi</taxon>
        <taxon>Dikarya</taxon>
        <taxon>Ascomycota</taxon>
        <taxon>Pezizomycotina</taxon>
        <taxon>Eurotiomycetes</taxon>
        <taxon>Eurotiomycetidae</taxon>
        <taxon>Eurotiales</taxon>
        <taxon>Aspergillaceae</taxon>
        <taxon>Aspergillus</taxon>
        <taxon>Aspergillus subgen. Nidulantes</taxon>
    </lineage>
</organism>
<dbReference type="GO" id="GO:0005634">
    <property type="term" value="C:nucleus"/>
    <property type="evidence" value="ECO:0007669"/>
    <property type="project" value="UniProtKB-SubCell"/>
</dbReference>
<dbReference type="PANTHER" id="PTHR31845">
    <property type="entry name" value="FINGER DOMAIN PROTEIN, PUTATIVE-RELATED"/>
    <property type="match status" value="1"/>
</dbReference>
<name>A0A1L9TTP4_9EURO</name>
<keyword evidence="9" id="KW-1185">Reference proteome</keyword>
<evidence type="ECO:0000256" key="7">
    <source>
        <dbReference type="SAM" id="MobiDB-lite"/>
    </source>
</evidence>
<dbReference type="GO" id="GO:0000981">
    <property type="term" value="F:DNA-binding transcription factor activity, RNA polymerase II-specific"/>
    <property type="evidence" value="ECO:0007669"/>
    <property type="project" value="InterPro"/>
</dbReference>
<dbReference type="Proteomes" id="UP000184356">
    <property type="component" value="Unassembled WGS sequence"/>
</dbReference>
<evidence type="ECO:0000256" key="1">
    <source>
        <dbReference type="ARBA" id="ARBA00004123"/>
    </source>
</evidence>
<sequence length="628" mass="71186">MSTRDPYQAGSASRVGRKRTVGQYGQACLPCFKNKSKCVRQDKADSCERCIRLKKECSSAESLRKRAIQKPFDAAATIANLKAKVDSLNTLLNEVVESSGSSSALRDILEERQRDKEPLYETRELPISDRTPTTSSDWKLSPDKEQARLSIFRERMLPFLAFVDLPPDLSAQELRDERPLLFQAIMTVTSPSAQERRARGNELKSTITQRTWGGIDTSLDLLLCILTYLCWGYDTFINSVTISSPSRLTQIAMAVAYDLRVDTSGPIGSYLFPSEVISAGLVPSRSRSPEETAQEKLQNKRAILGCFFLSSLTASHYRRMEPMRWTPQMEEYLDTLGRTKECVTDEMFCLQVRLQALAQQVSAEKDQRQLERYQMISNLTPGNSTEPLLNRWYLEALQRKIHEITALIPQHLKSNEILLSQLYYTSLSIYETIHPVSADVENTPSFNISSTLDERDCHYRTLQAIRSFFDNFSRFTSLHWAGFPFHFWAQSVRCTAVLIKLSVPADHRDEVRNTVDVLTVVDSISERIKGAAIEIGETSPEDLFGKFYRASRALYAYISAKLQPPPEHQQTLLPYTEAPVWNDSGFDPGSIDATQMLMMQWLGFNDPIASAAMSYSSPALYYNYMPGM</sequence>
<dbReference type="RefSeq" id="XP_040706587.1">
    <property type="nucleotide sequence ID" value="XM_040850369.1"/>
</dbReference>
<dbReference type="InterPro" id="IPR036864">
    <property type="entry name" value="Zn2-C6_fun-type_DNA-bd_sf"/>
</dbReference>